<feature type="region of interest" description="Disordered" evidence="1">
    <location>
        <begin position="1"/>
        <end position="34"/>
    </location>
</feature>
<evidence type="ECO:0000313" key="3">
    <source>
        <dbReference type="Proteomes" id="UP001607303"/>
    </source>
</evidence>
<evidence type="ECO:0000313" key="2">
    <source>
        <dbReference type="EMBL" id="KAL2751284.1"/>
    </source>
</evidence>
<accession>A0ABD2D1N6</accession>
<name>A0ABD2D1N6_VESMC</name>
<reference evidence="2 3" key="1">
    <citation type="journal article" date="2024" name="Ann. Entomol. Soc. Am.">
        <title>Genomic analyses of the southern and eastern yellowjacket wasps (Hymenoptera: Vespidae) reveal evolutionary signatures of social life.</title>
        <authorList>
            <person name="Catto M.A."/>
            <person name="Caine P.B."/>
            <person name="Orr S.E."/>
            <person name="Hunt B.G."/>
            <person name="Goodisman M.A.D."/>
        </authorList>
    </citation>
    <scope>NUCLEOTIDE SEQUENCE [LARGE SCALE GENOMIC DNA]</scope>
    <source>
        <strain evidence="2">232</strain>
        <tissue evidence="2">Head and thorax</tissue>
    </source>
</reference>
<comment type="caution">
    <text evidence="2">The sequence shown here is derived from an EMBL/GenBank/DDBJ whole genome shotgun (WGS) entry which is preliminary data.</text>
</comment>
<dbReference type="AlphaFoldDB" id="A0ABD2D1N6"/>
<gene>
    <name evidence="2" type="ORF">V1477_000442</name>
</gene>
<feature type="non-terminal residue" evidence="2">
    <location>
        <position position="197"/>
    </location>
</feature>
<keyword evidence="3" id="KW-1185">Reference proteome</keyword>
<feature type="compositionally biased region" description="Pro residues" evidence="1">
    <location>
        <begin position="1"/>
        <end position="27"/>
    </location>
</feature>
<dbReference type="Proteomes" id="UP001607303">
    <property type="component" value="Unassembled WGS sequence"/>
</dbReference>
<sequence>MLHARAPPPSPSPVSPPPPSPPPPPPSSSSHLSSYPTLPYPTLSFFSIANLRLSSPFASLSISFSFYQPDPLLFEDSTLKIARDPPTSDSRRNALSVKYYRRESYDVEKKEGLGRVGRVVGGRDGGWWVEDFGTARVTVSKEENKFDQSKGGSYRFGYGFRKRRRILFLRKPDKSPFTHIPELEENDRNKNNVRYWK</sequence>
<dbReference type="EMBL" id="JAYRBN010000007">
    <property type="protein sequence ID" value="KAL2751284.1"/>
    <property type="molecule type" value="Genomic_DNA"/>
</dbReference>
<proteinExistence type="predicted"/>
<evidence type="ECO:0000256" key="1">
    <source>
        <dbReference type="SAM" id="MobiDB-lite"/>
    </source>
</evidence>
<protein>
    <submittedName>
        <fullName evidence="2">Uncharacterized protein</fullName>
    </submittedName>
</protein>
<organism evidence="2 3">
    <name type="scientific">Vespula maculifrons</name>
    <name type="common">Eastern yellow jacket</name>
    <name type="synonym">Wasp</name>
    <dbReference type="NCBI Taxonomy" id="7453"/>
    <lineage>
        <taxon>Eukaryota</taxon>
        <taxon>Metazoa</taxon>
        <taxon>Ecdysozoa</taxon>
        <taxon>Arthropoda</taxon>
        <taxon>Hexapoda</taxon>
        <taxon>Insecta</taxon>
        <taxon>Pterygota</taxon>
        <taxon>Neoptera</taxon>
        <taxon>Endopterygota</taxon>
        <taxon>Hymenoptera</taxon>
        <taxon>Apocrita</taxon>
        <taxon>Aculeata</taxon>
        <taxon>Vespoidea</taxon>
        <taxon>Vespidae</taxon>
        <taxon>Vespinae</taxon>
        <taxon>Vespula</taxon>
    </lineage>
</organism>